<accession>A0AA49GIY8</accession>
<dbReference type="InterPro" id="IPR003594">
    <property type="entry name" value="HATPase_dom"/>
</dbReference>
<reference evidence="7" key="2">
    <citation type="journal article" date="2024" name="Antonie Van Leeuwenhoek">
        <title>Roseihalotalea indica gen. nov., sp. nov., a halophilic Bacteroidetes from mesopelagic Southwest Indian Ocean with higher carbohydrate metabolic potential.</title>
        <authorList>
            <person name="Chen B."/>
            <person name="Zhang M."/>
            <person name="Lin D."/>
            <person name="Ye J."/>
            <person name="Tang K."/>
        </authorList>
    </citation>
    <scope>NUCLEOTIDE SEQUENCE</scope>
    <source>
        <strain evidence="7">TK19036</strain>
    </source>
</reference>
<dbReference type="Pfam" id="PF02518">
    <property type="entry name" value="HATPase_c"/>
    <property type="match status" value="1"/>
</dbReference>
<evidence type="ECO:0000256" key="4">
    <source>
        <dbReference type="ARBA" id="ARBA00022679"/>
    </source>
</evidence>
<evidence type="ECO:0000259" key="6">
    <source>
        <dbReference type="PROSITE" id="PS50109"/>
    </source>
</evidence>
<dbReference type="AlphaFoldDB" id="A0AA49GIY8"/>
<name>A0AA49GIY8_9BACT</name>
<proteinExistence type="predicted"/>
<reference evidence="7" key="1">
    <citation type="journal article" date="2023" name="Comput. Struct. Biotechnol. J.">
        <title>Discovery of a novel marine Bacteroidetes with a rich repertoire of carbohydrate-active enzymes.</title>
        <authorList>
            <person name="Chen B."/>
            <person name="Liu G."/>
            <person name="Chen Q."/>
            <person name="Wang H."/>
            <person name="Liu L."/>
            <person name="Tang K."/>
        </authorList>
    </citation>
    <scope>NUCLEOTIDE SEQUENCE</scope>
    <source>
        <strain evidence="7">TK19036</strain>
    </source>
</reference>
<evidence type="ECO:0000256" key="5">
    <source>
        <dbReference type="ARBA" id="ARBA00022777"/>
    </source>
</evidence>
<sequence length="144" mass="16240">MAAFGYSSKSRRNQTAERLSFKAVIEEVKEDLRTAIKTAQTQIYEELQATDILFPKSNLRSILYNLLSNAIKYRDPNLPAEVTIPSYPETEMIILEVEDNGLGLNQEQQAQLFTMFKRLHTQGEGTGIGLYTIKRIIENRGGAG</sequence>
<feature type="domain" description="Histidine kinase" evidence="6">
    <location>
        <begin position="1"/>
        <end position="144"/>
    </location>
</feature>
<dbReference type="EMBL" id="CP120682">
    <property type="protein sequence ID" value="WKN34519.1"/>
    <property type="molecule type" value="Genomic_DNA"/>
</dbReference>
<organism evidence="7">
    <name type="scientific">Roseihalotalea indica</name>
    <dbReference type="NCBI Taxonomy" id="2867963"/>
    <lineage>
        <taxon>Bacteria</taxon>
        <taxon>Pseudomonadati</taxon>
        <taxon>Bacteroidota</taxon>
        <taxon>Cytophagia</taxon>
        <taxon>Cytophagales</taxon>
        <taxon>Catalimonadaceae</taxon>
        <taxon>Roseihalotalea</taxon>
    </lineage>
</organism>
<dbReference type="InterPro" id="IPR052162">
    <property type="entry name" value="Sensor_kinase/Photoreceptor"/>
</dbReference>
<dbReference type="SMART" id="SM00387">
    <property type="entry name" value="HATPase_c"/>
    <property type="match status" value="1"/>
</dbReference>
<dbReference type="SUPFAM" id="SSF55874">
    <property type="entry name" value="ATPase domain of HSP90 chaperone/DNA topoisomerase II/histidine kinase"/>
    <property type="match status" value="1"/>
</dbReference>
<gene>
    <name evidence="7" type="ORF">K4G66_19275</name>
</gene>
<dbReference type="InterPro" id="IPR005467">
    <property type="entry name" value="His_kinase_dom"/>
</dbReference>
<dbReference type="Gene3D" id="3.30.565.10">
    <property type="entry name" value="Histidine kinase-like ATPase, C-terminal domain"/>
    <property type="match status" value="1"/>
</dbReference>
<keyword evidence="4" id="KW-0808">Transferase</keyword>
<dbReference type="PANTHER" id="PTHR43304:SF1">
    <property type="entry name" value="PAC DOMAIN-CONTAINING PROTEIN"/>
    <property type="match status" value="1"/>
</dbReference>
<keyword evidence="5" id="KW-0418">Kinase</keyword>
<dbReference type="GO" id="GO:0005524">
    <property type="term" value="F:ATP binding"/>
    <property type="evidence" value="ECO:0007669"/>
    <property type="project" value="UniProtKB-KW"/>
</dbReference>
<dbReference type="PRINTS" id="PR00344">
    <property type="entry name" value="BCTRLSENSOR"/>
</dbReference>
<dbReference type="PROSITE" id="PS50109">
    <property type="entry name" value="HIS_KIN"/>
    <property type="match status" value="1"/>
</dbReference>
<comment type="catalytic activity">
    <reaction evidence="1">
        <text>ATP + protein L-histidine = ADP + protein N-phospho-L-histidine.</text>
        <dbReference type="EC" id="2.7.13.3"/>
    </reaction>
</comment>
<protein>
    <recommendedName>
        <fullName evidence="2">histidine kinase</fullName>
        <ecNumber evidence="2">2.7.13.3</ecNumber>
    </recommendedName>
</protein>
<evidence type="ECO:0000256" key="1">
    <source>
        <dbReference type="ARBA" id="ARBA00000085"/>
    </source>
</evidence>
<evidence type="ECO:0000256" key="3">
    <source>
        <dbReference type="ARBA" id="ARBA00022553"/>
    </source>
</evidence>
<keyword evidence="3" id="KW-0597">Phosphoprotein</keyword>
<keyword evidence="7" id="KW-0547">Nucleotide-binding</keyword>
<dbReference type="InterPro" id="IPR036890">
    <property type="entry name" value="HATPase_C_sf"/>
</dbReference>
<evidence type="ECO:0000256" key="2">
    <source>
        <dbReference type="ARBA" id="ARBA00012438"/>
    </source>
</evidence>
<keyword evidence="7" id="KW-0067">ATP-binding</keyword>
<dbReference type="PANTHER" id="PTHR43304">
    <property type="entry name" value="PHYTOCHROME-LIKE PROTEIN CPH1"/>
    <property type="match status" value="1"/>
</dbReference>
<evidence type="ECO:0000313" key="7">
    <source>
        <dbReference type="EMBL" id="WKN34519.1"/>
    </source>
</evidence>
<dbReference type="EC" id="2.7.13.3" evidence="2"/>
<dbReference type="InterPro" id="IPR004358">
    <property type="entry name" value="Sig_transdc_His_kin-like_C"/>
</dbReference>
<dbReference type="GO" id="GO:0004673">
    <property type="term" value="F:protein histidine kinase activity"/>
    <property type="evidence" value="ECO:0007669"/>
    <property type="project" value="UniProtKB-EC"/>
</dbReference>